<keyword evidence="4" id="KW-0472">Membrane</keyword>
<dbReference type="Pfam" id="PF06514">
    <property type="entry name" value="PsbU"/>
    <property type="match status" value="1"/>
</dbReference>
<dbReference type="AlphaFoldDB" id="A0A1X6P620"/>
<proteinExistence type="inferred from homology"/>
<comment type="subcellular location">
    <subcellularLocation>
        <location evidence="1">Membrane</location>
        <topology evidence="1">Peripheral membrane protein</topology>
    </subcellularLocation>
</comment>
<evidence type="ECO:0000313" key="6">
    <source>
        <dbReference type="EMBL" id="OSX76190.1"/>
    </source>
</evidence>
<evidence type="ECO:0000256" key="1">
    <source>
        <dbReference type="ARBA" id="ARBA00004170"/>
    </source>
</evidence>
<dbReference type="GO" id="GO:0015979">
    <property type="term" value="P:photosynthesis"/>
    <property type="evidence" value="ECO:0007669"/>
    <property type="project" value="InterPro"/>
</dbReference>
<dbReference type="Gene3D" id="1.10.150.320">
    <property type="entry name" value="Photosystem II 12 kDa extrinsic protein"/>
    <property type="match status" value="1"/>
</dbReference>
<accession>A0A1X6P620</accession>
<dbReference type="NCBIfam" id="NF002708">
    <property type="entry name" value="PRK02515.1"/>
    <property type="match status" value="1"/>
</dbReference>
<protein>
    <recommendedName>
        <fullName evidence="5">Photosystem II 12 kDa extrinsic protein</fullName>
    </recommendedName>
</protein>
<comment type="similarity">
    <text evidence="2">Belongs to the PsbU family.</text>
</comment>
<dbReference type="EMBL" id="KV918876">
    <property type="protein sequence ID" value="OSX76190.1"/>
    <property type="molecule type" value="Genomic_DNA"/>
</dbReference>
<dbReference type="GO" id="GO:0019898">
    <property type="term" value="C:extrinsic component of membrane"/>
    <property type="evidence" value="ECO:0007669"/>
    <property type="project" value="InterPro"/>
</dbReference>
<reference evidence="6 7" key="1">
    <citation type="submission" date="2017-03" db="EMBL/GenBank/DDBJ databases">
        <title>WGS assembly of Porphyra umbilicalis.</title>
        <authorList>
            <person name="Brawley S.H."/>
            <person name="Blouin N.A."/>
            <person name="Ficko-Blean E."/>
            <person name="Wheeler G.L."/>
            <person name="Lohr M."/>
            <person name="Goodson H.V."/>
            <person name="Jenkins J.W."/>
            <person name="Blaby-Haas C.E."/>
            <person name="Helliwell K.E."/>
            <person name="Chan C."/>
            <person name="Marriage T."/>
            <person name="Bhattacharya D."/>
            <person name="Klein A.S."/>
            <person name="Badis Y."/>
            <person name="Brodie J."/>
            <person name="Cao Y."/>
            <person name="Collen J."/>
            <person name="Dittami S.M."/>
            <person name="Gachon C.M."/>
            <person name="Green B.R."/>
            <person name="Karpowicz S."/>
            <person name="Kim J.W."/>
            <person name="Kudahl U."/>
            <person name="Lin S."/>
            <person name="Michel G."/>
            <person name="Mittag M."/>
            <person name="Olson B.J."/>
            <person name="Pangilinan J."/>
            <person name="Peng Y."/>
            <person name="Qiu H."/>
            <person name="Shu S."/>
            <person name="Singer J.T."/>
            <person name="Smith A.G."/>
            <person name="Sprecher B.N."/>
            <person name="Wagner V."/>
            <person name="Wang W."/>
            <person name="Wang Z.-Y."/>
            <person name="Yan J."/>
            <person name="Yarish C."/>
            <person name="Zoeuner-Riek S."/>
            <person name="Zhuang Y."/>
            <person name="Zou Y."/>
            <person name="Lindquist E.A."/>
            <person name="Grimwood J."/>
            <person name="Barry K."/>
            <person name="Rokhsar D.S."/>
            <person name="Schmutz J."/>
            <person name="Stiller J.W."/>
            <person name="Grossman A.R."/>
            <person name="Prochnik S.E."/>
        </authorList>
    </citation>
    <scope>NUCLEOTIDE SEQUENCE [LARGE SCALE GENOMIC DNA]</scope>
    <source>
        <strain evidence="6">4086291</strain>
    </source>
</reference>
<dbReference type="GO" id="GO:0042549">
    <property type="term" value="P:photosystem II stabilization"/>
    <property type="evidence" value="ECO:0007669"/>
    <property type="project" value="InterPro"/>
</dbReference>
<gene>
    <name evidence="6" type="ORF">BU14_0203s0001</name>
</gene>
<name>A0A1X6P620_PORUM</name>
<dbReference type="Proteomes" id="UP000218209">
    <property type="component" value="Unassembled WGS sequence"/>
</dbReference>
<evidence type="ECO:0000256" key="4">
    <source>
        <dbReference type="ARBA" id="ARBA00023136"/>
    </source>
</evidence>
<dbReference type="GO" id="GO:0009523">
    <property type="term" value="C:photosystem II"/>
    <property type="evidence" value="ECO:0007669"/>
    <property type="project" value="InterPro"/>
</dbReference>
<evidence type="ECO:0000256" key="5">
    <source>
        <dbReference type="ARBA" id="ARBA00043089"/>
    </source>
</evidence>
<dbReference type="SUPFAM" id="SSF81585">
    <property type="entry name" value="PsbU/PolX domain-like"/>
    <property type="match status" value="1"/>
</dbReference>
<organism evidence="6 7">
    <name type="scientific">Porphyra umbilicalis</name>
    <name type="common">Purple laver</name>
    <name type="synonym">Red alga</name>
    <dbReference type="NCBI Taxonomy" id="2786"/>
    <lineage>
        <taxon>Eukaryota</taxon>
        <taxon>Rhodophyta</taxon>
        <taxon>Bangiophyceae</taxon>
        <taxon>Bangiales</taxon>
        <taxon>Bangiaceae</taxon>
        <taxon>Porphyra</taxon>
    </lineage>
</organism>
<feature type="non-terminal residue" evidence="6">
    <location>
        <position position="1"/>
    </location>
</feature>
<evidence type="ECO:0000313" key="7">
    <source>
        <dbReference type="Proteomes" id="UP000218209"/>
    </source>
</evidence>
<evidence type="ECO:0000256" key="2">
    <source>
        <dbReference type="ARBA" id="ARBA00010827"/>
    </source>
</evidence>
<dbReference type="OrthoDB" id="203347at2759"/>
<keyword evidence="3" id="KW-0793">Thylakoid</keyword>
<dbReference type="InterPro" id="IPR010527">
    <property type="entry name" value="PSII_PsbU"/>
</dbReference>
<keyword evidence="7" id="KW-1185">Reference proteome</keyword>
<evidence type="ECO:0000256" key="3">
    <source>
        <dbReference type="ARBA" id="ARBA00023078"/>
    </source>
</evidence>
<sequence>PRPASAEVEYAGVPFLGGSEIVDINNANVRAYMKYPGMYPTLAGLIAKHGPYAKASDVMDIPGLTEQQKATLKKYEDKMVVLQPAPEYELDKINNFLYQ</sequence>